<evidence type="ECO:0000256" key="5">
    <source>
        <dbReference type="ARBA" id="ARBA00022692"/>
    </source>
</evidence>
<accession>A0A380WAC9</accession>
<dbReference type="PANTHER" id="PTHR43357:SF4">
    <property type="entry name" value="INNER MEMBRANE ABC TRANSPORTER PERMEASE PROTEIN YDCV"/>
    <property type="match status" value="1"/>
</dbReference>
<feature type="transmembrane region" description="Helical" evidence="8">
    <location>
        <begin position="229"/>
        <end position="248"/>
    </location>
</feature>
<dbReference type="EMBL" id="UIGB01000001">
    <property type="protein sequence ID" value="SUU85901.1"/>
    <property type="molecule type" value="Genomic_DNA"/>
</dbReference>
<dbReference type="GO" id="GO:0005886">
    <property type="term" value="C:plasma membrane"/>
    <property type="evidence" value="ECO:0007669"/>
    <property type="project" value="UniProtKB-SubCell"/>
</dbReference>
<comment type="subcellular location">
    <subcellularLocation>
        <location evidence="1">Cell inner membrane</location>
        <topology evidence="1">Multi-pass membrane protein</topology>
    </subcellularLocation>
    <subcellularLocation>
        <location evidence="8">Cell membrane</location>
        <topology evidence="8">Multi-pass membrane protein</topology>
    </subcellularLocation>
</comment>
<evidence type="ECO:0000256" key="2">
    <source>
        <dbReference type="ARBA" id="ARBA00022448"/>
    </source>
</evidence>
<dbReference type="SUPFAM" id="SSF161098">
    <property type="entry name" value="MetI-like"/>
    <property type="match status" value="1"/>
</dbReference>
<dbReference type="InterPro" id="IPR000515">
    <property type="entry name" value="MetI-like"/>
</dbReference>
<gene>
    <name evidence="10" type="primary">ydcV_2</name>
    <name evidence="10" type="ORF">NCTC12722_03119</name>
</gene>
<evidence type="ECO:0000313" key="10">
    <source>
        <dbReference type="EMBL" id="SUU85901.1"/>
    </source>
</evidence>
<evidence type="ECO:0000256" key="8">
    <source>
        <dbReference type="RuleBase" id="RU363032"/>
    </source>
</evidence>
<feature type="transmembrane region" description="Helical" evidence="8">
    <location>
        <begin position="131"/>
        <end position="151"/>
    </location>
</feature>
<dbReference type="RefSeq" id="WP_002716728.1">
    <property type="nucleotide sequence ID" value="NZ_UFSI01000001.1"/>
</dbReference>
<feature type="domain" description="ABC transmembrane type-1" evidence="9">
    <location>
        <begin position="60"/>
        <end position="248"/>
    </location>
</feature>
<dbReference type="OrthoDB" id="9815533at2"/>
<organism evidence="10 11">
    <name type="scientific">Afipia felis</name>
    <name type="common">Cat scratch disease bacillus</name>
    <dbReference type="NCBI Taxonomy" id="1035"/>
    <lineage>
        <taxon>Bacteria</taxon>
        <taxon>Pseudomonadati</taxon>
        <taxon>Pseudomonadota</taxon>
        <taxon>Alphaproteobacteria</taxon>
        <taxon>Hyphomicrobiales</taxon>
        <taxon>Nitrobacteraceae</taxon>
        <taxon>Afipia</taxon>
    </lineage>
</organism>
<dbReference type="InterPro" id="IPR035906">
    <property type="entry name" value="MetI-like_sf"/>
</dbReference>
<dbReference type="Pfam" id="PF00528">
    <property type="entry name" value="BPD_transp_1"/>
    <property type="match status" value="1"/>
</dbReference>
<dbReference type="Gene3D" id="1.10.3720.10">
    <property type="entry name" value="MetI-like"/>
    <property type="match status" value="1"/>
</dbReference>
<name>A0A380WAC9_AFIFE</name>
<evidence type="ECO:0000256" key="4">
    <source>
        <dbReference type="ARBA" id="ARBA00022519"/>
    </source>
</evidence>
<comment type="similarity">
    <text evidence="8">Belongs to the binding-protein-dependent transport system permease family.</text>
</comment>
<evidence type="ECO:0000259" key="9">
    <source>
        <dbReference type="PROSITE" id="PS50928"/>
    </source>
</evidence>
<keyword evidence="2 8" id="KW-0813">Transport</keyword>
<keyword evidence="4" id="KW-0997">Cell inner membrane</keyword>
<evidence type="ECO:0000256" key="3">
    <source>
        <dbReference type="ARBA" id="ARBA00022475"/>
    </source>
</evidence>
<evidence type="ECO:0000256" key="7">
    <source>
        <dbReference type="ARBA" id="ARBA00023136"/>
    </source>
</evidence>
<dbReference type="PROSITE" id="PS50928">
    <property type="entry name" value="ABC_TM1"/>
    <property type="match status" value="1"/>
</dbReference>
<keyword evidence="3" id="KW-1003">Cell membrane</keyword>
<evidence type="ECO:0000256" key="6">
    <source>
        <dbReference type="ARBA" id="ARBA00022989"/>
    </source>
</evidence>
<evidence type="ECO:0000256" key="1">
    <source>
        <dbReference type="ARBA" id="ARBA00004429"/>
    </source>
</evidence>
<keyword evidence="6 8" id="KW-1133">Transmembrane helix</keyword>
<feature type="transmembrane region" description="Helical" evidence="8">
    <location>
        <begin position="172"/>
        <end position="195"/>
    </location>
</feature>
<keyword evidence="7 8" id="KW-0472">Membrane</keyword>
<dbReference type="CDD" id="cd06261">
    <property type="entry name" value="TM_PBP2"/>
    <property type="match status" value="1"/>
</dbReference>
<reference evidence="10 11" key="1">
    <citation type="submission" date="2018-06" db="EMBL/GenBank/DDBJ databases">
        <authorList>
            <consortium name="Pathogen Informatics"/>
            <person name="Doyle S."/>
        </authorList>
    </citation>
    <scope>NUCLEOTIDE SEQUENCE [LARGE SCALE GENOMIC DNA]</scope>
    <source>
        <strain evidence="10 11">NCTC12722</strain>
    </source>
</reference>
<keyword evidence="5 8" id="KW-0812">Transmembrane</keyword>
<feature type="transmembrane region" description="Helical" evidence="8">
    <location>
        <begin position="66"/>
        <end position="88"/>
    </location>
</feature>
<dbReference type="Proteomes" id="UP000254343">
    <property type="component" value="Unassembled WGS sequence"/>
</dbReference>
<protein>
    <submittedName>
        <fullName evidence="10">Inner membrane ABC transporter permease protein ydcV</fullName>
    </submittedName>
</protein>
<proteinExistence type="inferred from homology"/>
<dbReference type="PANTHER" id="PTHR43357">
    <property type="entry name" value="INNER MEMBRANE ABC TRANSPORTER PERMEASE PROTEIN YDCV"/>
    <property type="match status" value="1"/>
</dbReference>
<feature type="transmembrane region" description="Helical" evidence="8">
    <location>
        <begin position="100"/>
        <end position="119"/>
    </location>
</feature>
<evidence type="ECO:0000313" key="11">
    <source>
        <dbReference type="Proteomes" id="UP000254343"/>
    </source>
</evidence>
<feature type="transmembrane region" description="Helical" evidence="8">
    <location>
        <begin position="7"/>
        <end position="29"/>
    </location>
</feature>
<dbReference type="AlphaFoldDB" id="A0A380WAC9"/>
<sequence length="265" mass="28484">MMNRILTAYVAFISFLMILPIAIVVAASINSAAYLSFPPAGFSMIWYKEVLTDPTWSEALWLTLKIGAAVSILSTALGVAAALGLRAVNSTVSGALQTFFLSPLMLPTVLIGLSLMQVYQSLGIRASVMTVTLGQLLIACPYVIRLVLASFTGIDPRLERAASILGANPIRVFWHVTFPLIRHAVLAGLLFSFIVSLDDVNIALFLSDTHTTPLPVQLFSYIEQNADSLGAAAASLLVLLACGAVFICDRLVGIEWLFGAKQRSH</sequence>
<dbReference type="GO" id="GO:0055085">
    <property type="term" value="P:transmembrane transport"/>
    <property type="evidence" value="ECO:0007669"/>
    <property type="project" value="InterPro"/>
</dbReference>